<name>A0ACC3NYB6_9PEZI</name>
<dbReference type="Proteomes" id="UP001281147">
    <property type="component" value="Unassembled WGS sequence"/>
</dbReference>
<organism evidence="1 2">
    <name type="scientific">Vermiconidia calcicola</name>
    <dbReference type="NCBI Taxonomy" id="1690605"/>
    <lineage>
        <taxon>Eukaryota</taxon>
        <taxon>Fungi</taxon>
        <taxon>Dikarya</taxon>
        <taxon>Ascomycota</taxon>
        <taxon>Pezizomycotina</taxon>
        <taxon>Dothideomycetes</taxon>
        <taxon>Dothideomycetidae</taxon>
        <taxon>Mycosphaerellales</taxon>
        <taxon>Extremaceae</taxon>
        <taxon>Vermiconidia</taxon>
    </lineage>
</organism>
<comment type="caution">
    <text evidence="1">The sequence shown here is derived from an EMBL/GenBank/DDBJ whole genome shotgun (WGS) entry which is preliminary data.</text>
</comment>
<keyword evidence="2" id="KW-1185">Reference proteome</keyword>
<sequence length="427" mass="46377">MATSKRINLAVLLLASQVAAQAGFSPPIVQRCPGLMNASNVACVNNYAAVLPYPFARAYASDGVDPENDTFVETSVPSDSSFSLLEDTPFVVFDQARGLDILGSAPELERVFDTRNDSIHEAPVYVPGLNVIIFSLPHQGEYQQRIINLNDTPPTIANYTTNPPVYAVNGGKLYQGMIYWASEASFSFPSPADGSLVQQAPGIYKLDPNTGEVVTLVNNYYGTLLNSPNDVFIDDSGDIFFTDAWYGYAINVTVYPVHAPATYRFRPSTGALNIVENTLGQPNGIGISPDGKTMYISDTGVTNFEGVPKDAVPRYTYDPFGGKYVYAFDINPSPAGGYLTNKRPIWLAETFADDGLHVSREGYILGAAGSGVDVLNEWGELIMRIEVGGDINNMQFAGPDRRDLWLFGPSGIWRVTGLEGIQGMLEE</sequence>
<gene>
    <name evidence="1" type="ORF">LTR37_000444</name>
</gene>
<protein>
    <submittedName>
        <fullName evidence="1">Uncharacterized protein</fullName>
    </submittedName>
</protein>
<evidence type="ECO:0000313" key="2">
    <source>
        <dbReference type="Proteomes" id="UP001281147"/>
    </source>
</evidence>
<evidence type="ECO:0000313" key="1">
    <source>
        <dbReference type="EMBL" id="KAK3725474.1"/>
    </source>
</evidence>
<dbReference type="EMBL" id="JAUTXU010000002">
    <property type="protein sequence ID" value="KAK3725474.1"/>
    <property type="molecule type" value="Genomic_DNA"/>
</dbReference>
<reference evidence="1" key="1">
    <citation type="submission" date="2023-07" db="EMBL/GenBank/DDBJ databases">
        <title>Black Yeasts Isolated from many extreme environments.</title>
        <authorList>
            <person name="Coleine C."/>
            <person name="Stajich J.E."/>
            <person name="Selbmann L."/>
        </authorList>
    </citation>
    <scope>NUCLEOTIDE SEQUENCE</scope>
    <source>
        <strain evidence="1">CCFEE 5714</strain>
    </source>
</reference>
<accession>A0ACC3NYB6</accession>
<proteinExistence type="predicted"/>